<sequence>MLSCKNLWKIYGTAKAHSIDPELSPGENISSVEQRGGFVALADIDLSVAKGEILVIMGLSGSGKSTLLRCLTRLVEPTAGELRFEGQDLRAVPDKSLQLLRRSHMSMVFQNFALLPHRTVVGNVELPLEIQGVRATERRQKALDMIGLVGLSGKEDHYPHELSGGQQQRVGIARSLSTNPSLWLLDEPFSALDPLIREEMQDEILRLQKTLSKTAVFVTHDFNEAARVGDRIALLRKGQLVQTGSAAELILNPADSYVRAFTASAERSRILTADNFMQRGEPDAFDVQLAAEATLRKVAEAFQGGASVIAFGNSTGKPVGFMRRQDLGDALTSAMTA</sequence>
<feature type="domain" description="ABC transporter" evidence="5">
    <location>
        <begin position="24"/>
        <end position="262"/>
    </location>
</feature>
<dbReference type="PANTHER" id="PTHR43869:SF1">
    <property type="entry name" value="GLYCINE BETAINE_PROLINE BETAINE TRANSPORT SYSTEM ATP-BINDING PROTEIN PROV"/>
    <property type="match status" value="1"/>
</dbReference>
<dbReference type="AlphaFoldDB" id="A0A330HRT5"/>
<keyword evidence="3" id="KW-0547">Nucleotide-binding</keyword>
<reference evidence="6 7" key="1">
    <citation type="submission" date="2018-07" db="EMBL/GenBank/DDBJ databases">
        <title>Diversity of Mesorhizobium strains in Brazil.</title>
        <authorList>
            <person name="Helene L.C.F."/>
            <person name="Dall'Agnol R."/>
            <person name="Delamuta J.R.M."/>
            <person name="Hungria M."/>
        </authorList>
    </citation>
    <scope>NUCLEOTIDE SEQUENCE [LARGE SCALE GENOMIC DNA]</scope>
    <source>
        <strain evidence="6 7">AC99b</strain>
    </source>
</reference>
<comment type="caution">
    <text evidence="6">The sequence shown here is derived from an EMBL/GenBank/DDBJ whole genome shotgun (WGS) entry which is preliminary data.</text>
</comment>
<comment type="similarity">
    <text evidence="1">Belongs to the ABC transporter superfamily.</text>
</comment>
<dbReference type="PROSITE" id="PS00211">
    <property type="entry name" value="ABC_TRANSPORTER_1"/>
    <property type="match status" value="1"/>
</dbReference>
<gene>
    <name evidence="6" type="ORF">DPM33_17610</name>
</gene>
<keyword evidence="7" id="KW-1185">Reference proteome</keyword>
<organism evidence="6 7">
    <name type="scientific">Mesorhizobium hawassense</name>
    <dbReference type="NCBI Taxonomy" id="1209954"/>
    <lineage>
        <taxon>Bacteria</taxon>
        <taxon>Pseudomonadati</taxon>
        <taxon>Pseudomonadota</taxon>
        <taxon>Alphaproteobacteria</taxon>
        <taxon>Hyphomicrobiales</taxon>
        <taxon>Phyllobacteriaceae</taxon>
        <taxon>Mesorhizobium</taxon>
    </lineage>
</organism>
<dbReference type="Pfam" id="PF00005">
    <property type="entry name" value="ABC_tran"/>
    <property type="match status" value="1"/>
</dbReference>
<evidence type="ECO:0000313" key="6">
    <source>
        <dbReference type="EMBL" id="RAZ89399.1"/>
    </source>
</evidence>
<dbReference type="PROSITE" id="PS50893">
    <property type="entry name" value="ABC_TRANSPORTER_2"/>
    <property type="match status" value="1"/>
</dbReference>
<dbReference type="InterPro" id="IPR027417">
    <property type="entry name" value="P-loop_NTPase"/>
</dbReference>
<dbReference type="EMBL" id="QMBP01000008">
    <property type="protein sequence ID" value="RAZ89399.1"/>
    <property type="molecule type" value="Genomic_DNA"/>
</dbReference>
<evidence type="ECO:0000256" key="3">
    <source>
        <dbReference type="ARBA" id="ARBA00022741"/>
    </source>
</evidence>
<protein>
    <submittedName>
        <fullName evidence="6">Glycine betaine/L-proline ABC transporter ATP-binding protein</fullName>
    </submittedName>
</protein>
<name>A0A330HRT5_9HYPH</name>
<evidence type="ECO:0000259" key="5">
    <source>
        <dbReference type="PROSITE" id="PS50893"/>
    </source>
</evidence>
<dbReference type="GO" id="GO:0015697">
    <property type="term" value="P:quaternary ammonium group transport"/>
    <property type="evidence" value="ECO:0007669"/>
    <property type="project" value="UniProtKB-ARBA"/>
</dbReference>
<proteinExistence type="inferred from homology"/>
<dbReference type="FunFam" id="3.40.50.300:FF:000425">
    <property type="entry name" value="Probable ABC transporter, ATP-binding subunit"/>
    <property type="match status" value="1"/>
</dbReference>
<dbReference type="GO" id="GO:0016887">
    <property type="term" value="F:ATP hydrolysis activity"/>
    <property type="evidence" value="ECO:0007669"/>
    <property type="project" value="InterPro"/>
</dbReference>
<accession>A0A330HRT5</accession>
<dbReference type="SMART" id="SM00382">
    <property type="entry name" value="AAA"/>
    <property type="match status" value="1"/>
</dbReference>
<evidence type="ECO:0000256" key="1">
    <source>
        <dbReference type="ARBA" id="ARBA00005417"/>
    </source>
</evidence>
<dbReference type="InterPro" id="IPR003439">
    <property type="entry name" value="ABC_transporter-like_ATP-bd"/>
</dbReference>
<dbReference type="PANTHER" id="PTHR43869">
    <property type="entry name" value="GLYCINE BETAINE/PROLINE BETAINE TRANSPORT SYSTEM ATP-BINDING PROTEIN PROV"/>
    <property type="match status" value="1"/>
</dbReference>
<dbReference type="Proteomes" id="UP000251558">
    <property type="component" value="Unassembled WGS sequence"/>
</dbReference>
<evidence type="ECO:0000256" key="2">
    <source>
        <dbReference type="ARBA" id="ARBA00022448"/>
    </source>
</evidence>
<dbReference type="RefSeq" id="WP_112098718.1">
    <property type="nucleotide sequence ID" value="NZ_QMBP01000008.1"/>
</dbReference>
<dbReference type="GO" id="GO:0005524">
    <property type="term" value="F:ATP binding"/>
    <property type="evidence" value="ECO:0007669"/>
    <property type="project" value="UniProtKB-KW"/>
</dbReference>
<dbReference type="InterPro" id="IPR017871">
    <property type="entry name" value="ABC_transporter-like_CS"/>
</dbReference>
<evidence type="ECO:0000313" key="7">
    <source>
        <dbReference type="Proteomes" id="UP000251558"/>
    </source>
</evidence>
<keyword evidence="4 6" id="KW-0067">ATP-binding</keyword>
<dbReference type="OrthoDB" id="9802264at2"/>
<dbReference type="InterPro" id="IPR003593">
    <property type="entry name" value="AAA+_ATPase"/>
</dbReference>
<dbReference type="InterPro" id="IPR051921">
    <property type="entry name" value="ABC_osmolyte_uptake_ATP-bind"/>
</dbReference>
<keyword evidence="2" id="KW-0813">Transport</keyword>
<evidence type="ECO:0000256" key="4">
    <source>
        <dbReference type="ARBA" id="ARBA00022840"/>
    </source>
</evidence>
<dbReference type="SUPFAM" id="SSF52540">
    <property type="entry name" value="P-loop containing nucleoside triphosphate hydrolases"/>
    <property type="match status" value="1"/>
</dbReference>
<dbReference type="Gene3D" id="3.40.50.300">
    <property type="entry name" value="P-loop containing nucleotide triphosphate hydrolases"/>
    <property type="match status" value="1"/>
</dbReference>